<reference evidence="17 18" key="1">
    <citation type="submission" date="2016-10" db="EMBL/GenBank/DDBJ databases">
        <authorList>
            <person name="de Groot N.N."/>
        </authorList>
    </citation>
    <scope>NUCLEOTIDE SEQUENCE [LARGE SCALE GENOMIC DNA]</scope>
    <source>
        <strain evidence="17 18">DSM 16957</strain>
    </source>
</reference>
<keyword evidence="7 16" id="KW-0963">Cytoplasm</keyword>
<evidence type="ECO:0000256" key="4">
    <source>
        <dbReference type="ARBA" id="ARBA00005225"/>
    </source>
</evidence>
<feature type="binding site" evidence="16">
    <location>
        <begin position="8"/>
        <end position="15"/>
    </location>
    <ligand>
        <name>ATP</name>
        <dbReference type="ChEBI" id="CHEBI:30616"/>
    </ligand>
</feature>
<dbReference type="STRING" id="265719.SAMN04488509_10841"/>
<dbReference type="GO" id="GO:0004594">
    <property type="term" value="F:pantothenate kinase activity"/>
    <property type="evidence" value="ECO:0007669"/>
    <property type="project" value="UniProtKB-UniRule"/>
</dbReference>
<dbReference type="RefSeq" id="WP_091243421.1">
    <property type="nucleotide sequence ID" value="NZ_FNAG01000008.1"/>
</dbReference>
<feature type="binding site" evidence="16">
    <location>
        <position position="143"/>
    </location>
    <ligand>
        <name>ATP</name>
        <dbReference type="ChEBI" id="CHEBI:30616"/>
    </ligand>
</feature>
<dbReference type="PANTHER" id="PTHR34265">
    <property type="entry name" value="TYPE III PANTOTHENATE KINASE"/>
    <property type="match status" value="1"/>
</dbReference>
<evidence type="ECO:0000256" key="11">
    <source>
        <dbReference type="ARBA" id="ARBA00022840"/>
    </source>
</evidence>
<evidence type="ECO:0000256" key="1">
    <source>
        <dbReference type="ARBA" id="ARBA00001206"/>
    </source>
</evidence>
<comment type="cofactor">
    <cofactor evidence="2">
        <name>K(+)</name>
        <dbReference type="ChEBI" id="CHEBI:29103"/>
    </cofactor>
</comment>
<dbReference type="Proteomes" id="UP000199603">
    <property type="component" value="Unassembled WGS sequence"/>
</dbReference>
<evidence type="ECO:0000256" key="16">
    <source>
        <dbReference type="HAMAP-Rule" id="MF_01274"/>
    </source>
</evidence>
<accession>A0A1G6Y0U4</accession>
<dbReference type="CDD" id="cd24015">
    <property type="entry name" value="ASKHA_NBD_PanK-III"/>
    <property type="match status" value="1"/>
</dbReference>
<dbReference type="AlphaFoldDB" id="A0A1G6Y0U4"/>
<evidence type="ECO:0000256" key="15">
    <source>
        <dbReference type="ARBA" id="ARBA00040883"/>
    </source>
</evidence>
<evidence type="ECO:0000256" key="9">
    <source>
        <dbReference type="ARBA" id="ARBA00022741"/>
    </source>
</evidence>
<evidence type="ECO:0000256" key="12">
    <source>
        <dbReference type="ARBA" id="ARBA00022958"/>
    </source>
</evidence>
<comment type="cofactor">
    <cofactor evidence="16">
        <name>NH4(+)</name>
        <dbReference type="ChEBI" id="CHEBI:28938"/>
    </cofactor>
    <cofactor evidence="16">
        <name>K(+)</name>
        <dbReference type="ChEBI" id="CHEBI:29103"/>
    </cofactor>
    <text evidence="16">A monovalent cation. Ammonium or potassium.</text>
</comment>
<feature type="binding site" evidence="16">
    <location>
        <position position="196"/>
    </location>
    <ligand>
        <name>substrate</name>
    </ligand>
</feature>
<feature type="binding site" evidence="16">
    <location>
        <begin position="118"/>
        <end position="121"/>
    </location>
    <ligand>
        <name>substrate</name>
    </ligand>
</feature>
<evidence type="ECO:0000256" key="5">
    <source>
        <dbReference type="ARBA" id="ARBA00011738"/>
    </source>
</evidence>
<evidence type="ECO:0000256" key="10">
    <source>
        <dbReference type="ARBA" id="ARBA00022777"/>
    </source>
</evidence>
<evidence type="ECO:0000313" key="17">
    <source>
        <dbReference type="EMBL" id="SDD83265.1"/>
    </source>
</evidence>
<proteinExistence type="inferred from homology"/>
<comment type="function">
    <text evidence="16">Catalyzes the phosphorylation of pantothenate (Pan), the first step in CoA biosynthesis.</text>
</comment>
<comment type="pathway">
    <text evidence="4 16">Cofactor biosynthesis; coenzyme A biosynthesis; CoA from (R)-pantothenate: step 1/5.</text>
</comment>
<dbReference type="EMBL" id="FNAG01000008">
    <property type="protein sequence ID" value="SDD83265.1"/>
    <property type="molecule type" value="Genomic_DNA"/>
</dbReference>
<keyword evidence="10 16" id="KW-0418">Kinase</keyword>
<dbReference type="GO" id="GO:0005737">
    <property type="term" value="C:cytoplasm"/>
    <property type="evidence" value="ECO:0007669"/>
    <property type="project" value="UniProtKB-SubCell"/>
</dbReference>
<dbReference type="InterPro" id="IPR043129">
    <property type="entry name" value="ATPase_NBD"/>
</dbReference>
<keyword evidence="8 16" id="KW-0808">Transferase</keyword>
<evidence type="ECO:0000256" key="3">
    <source>
        <dbReference type="ARBA" id="ARBA00004496"/>
    </source>
</evidence>
<keyword evidence="13 16" id="KW-0173">Coenzyme A biosynthesis</keyword>
<keyword evidence="9 16" id="KW-0547">Nucleotide-binding</keyword>
<dbReference type="HAMAP" id="MF_01274">
    <property type="entry name" value="Pantothen_kinase_3"/>
    <property type="match status" value="1"/>
</dbReference>
<comment type="similarity">
    <text evidence="14 16">Belongs to the type III pantothenate kinase family.</text>
</comment>
<evidence type="ECO:0000256" key="8">
    <source>
        <dbReference type="ARBA" id="ARBA00022679"/>
    </source>
</evidence>
<feature type="active site" description="Proton acceptor" evidence="16">
    <location>
        <position position="120"/>
    </location>
</feature>
<evidence type="ECO:0000256" key="6">
    <source>
        <dbReference type="ARBA" id="ARBA00012102"/>
    </source>
</evidence>
<dbReference type="Gene3D" id="3.30.420.40">
    <property type="match status" value="2"/>
</dbReference>
<organism evidence="17 18">
    <name type="scientific">Aquimonas voraii</name>
    <dbReference type="NCBI Taxonomy" id="265719"/>
    <lineage>
        <taxon>Bacteria</taxon>
        <taxon>Pseudomonadati</taxon>
        <taxon>Pseudomonadota</taxon>
        <taxon>Gammaproteobacteria</taxon>
        <taxon>Lysobacterales</taxon>
        <taxon>Lysobacteraceae</taxon>
        <taxon>Aquimonas</taxon>
    </lineage>
</organism>
<evidence type="ECO:0000256" key="7">
    <source>
        <dbReference type="ARBA" id="ARBA00022490"/>
    </source>
</evidence>
<dbReference type="Pfam" id="PF03309">
    <property type="entry name" value="Pan_kinase"/>
    <property type="match status" value="1"/>
</dbReference>
<keyword evidence="11 16" id="KW-0067">ATP-binding</keyword>
<gene>
    <name evidence="16" type="primary">coaX</name>
    <name evidence="17" type="ORF">SAMN04488509_10841</name>
</gene>
<comment type="caution">
    <text evidence="16">Lacks conserved residue(s) required for the propagation of feature annotation.</text>
</comment>
<evidence type="ECO:0000256" key="2">
    <source>
        <dbReference type="ARBA" id="ARBA00001958"/>
    </source>
</evidence>
<dbReference type="SUPFAM" id="SSF53067">
    <property type="entry name" value="Actin-like ATPase domain"/>
    <property type="match status" value="2"/>
</dbReference>
<dbReference type="UniPathway" id="UPA00241">
    <property type="reaction ID" value="UER00352"/>
</dbReference>
<comment type="subunit">
    <text evidence="5 16">Homodimer.</text>
</comment>
<keyword evidence="12 16" id="KW-0630">Potassium</keyword>
<evidence type="ECO:0000313" key="18">
    <source>
        <dbReference type="Proteomes" id="UP000199603"/>
    </source>
</evidence>
<evidence type="ECO:0000256" key="14">
    <source>
        <dbReference type="ARBA" id="ARBA00038036"/>
    </source>
</evidence>
<dbReference type="PANTHER" id="PTHR34265:SF1">
    <property type="entry name" value="TYPE III PANTOTHENATE KINASE"/>
    <property type="match status" value="1"/>
</dbReference>
<evidence type="ECO:0000256" key="13">
    <source>
        <dbReference type="ARBA" id="ARBA00022993"/>
    </source>
</evidence>
<comment type="catalytic activity">
    <reaction evidence="1 16">
        <text>(R)-pantothenate + ATP = (R)-4'-phosphopantothenate + ADP + H(+)</text>
        <dbReference type="Rhea" id="RHEA:16373"/>
        <dbReference type="ChEBI" id="CHEBI:10986"/>
        <dbReference type="ChEBI" id="CHEBI:15378"/>
        <dbReference type="ChEBI" id="CHEBI:29032"/>
        <dbReference type="ChEBI" id="CHEBI:30616"/>
        <dbReference type="ChEBI" id="CHEBI:456216"/>
        <dbReference type="EC" id="2.7.1.33"/>
    </reaction>
</comment>
<sequence length="265" mass="27741">MKPRLLLDLGNTRLKWGLALPPDAEHPDWRLGEVAALAHAGPDFLPALEHALRGLPELDSVHLVAVTAEATVDAIQRCVAASVRVQRPGLLRARTQAEAPTARGPVLRCAYPRPGHLGSDRWLSLRGALAIAAPPLLVVGAGTALTIDAIDRDCRHLGGLILSGIATMHEALLARAPHLRMPGGSPGLGAFWANDTAPAVAMAPWQAAAGLIERARRQLERDAGEVPGVLLAGGDASGIAPLLECPVRVEPALVLHGLLQAAVHD</sequence>
<protein>
    <recommendedName>
        <fullName evidence="15 16">Type III pantothenate kinase</fullName>
        <ecNumber evidence="6 16">2.7.1.33</ecNumber>
    </recommendedName>
    <alternativeName>
        <fullName evidence="16">PanK-III</fullName>
    </alternativeName>
    <alternativeName>
        <fullName evidence="16">Pantothenic acid kinase</fullName>
    </alternativeName>
</protein>
<dbReference type="GO" id="GO:0005524">
    <property type="term" value="F:ATP binding"/>
    <property type="evidence" value="ECO:0007669"/>
    <property type="project" value="UniProtKB-UniRule"/>
</dbReference>
<dbReference type="EC" id="2.7.1.33" evidence="6 16"/>
<comment type="subcellular location">
    <subcellularLocation>
        <location evidence="3 16">Cytoplasm</location>
    </subcellularLocation>
</comment>
<dbReference type="InterPro" id="IPR004619">
    <property type="entry name" value="Type_III_PanK"/>
</dbReference>
<name>A0A1G6Y0U4_9GAMM</name>
<feature type="binding site" evidence="16">
    <location>
        <position position="111"/>
    </location>
    <ligand>
        <name>substrate</name>
    </ligand>
</feature>
<dbReference type="GO" id="GO:0015937">
    <property type="term" value="P:coenzyme A biosynthetic process"/>
    <property type="evidence" value="ECO:0007669"/>
    <property type="project" value="UniProtKB-UniRule"/>
</dbReference>
<dbReference type="OrthoDB" id="9781305at2"/>
<keyword evidence="18" id="KW-1185">Reference proteome</keyword>